<dbReference type="EMBL" id="JAVHNQ010000014">
    <property type="protein sequence ID" value="KAK6332802.1"/>
    <property type="molecule type" value="Genomic_DNA"/>
</dbReference>
<keyword evidence="3" id="KW-1185">Reference proteome</keyword>
<sequence>MSLFSPPPTYFPDSPYNLRKRKVEIEDLDERPPDSPLTKRFRHLAIRTPPSSSSTSSKPTRRSTSTTTRIQQPWNKTLTPPPFQRPPSPPPAAMDVDDTPYRIYVNDLDSASSSSASDDDEAHDQTENPVIFLSDVEREMSRIPLAVLKASTSTSSSSSPIVPTVLPTARSSTGSSTDLILYRPPEELVDDSSVRRMIQQAKARIRMRSADGVDASGSVGIVPPVVDVSMAVDGMGFTRSPESYIPAAMPDSDPDAMVLDDL</sequence>
<comment type="caution">
    <text evidence="2">The sequence shown here is derived from an EMBL/GenBank/DDBJ whole genome shotgun (WGS) entry which is preliminary data.</text>
</comment>
<evidence type="ECO:0000313" key="3">
    <source>
        <dbReference type="Proteomes" id="UP001375240"/>
    </source>
</evidence>
<feature type="compositionally biased region" description="Polar residues" evidence="1">
    <location>
        <begin position="169"/>
        <end position="178"/>
    </location>
</feature>
<reference evidence="2 3" key="1">
    <citation type="submission" date="2019-10" db="EMBL/GenBank/DDBJ databases">
        <authorList>
            <person name="Palmer J.M."/>
        </authorList>
    </citation>
    <scope>NUCLEOTIDE SEQUENCE [LARGE SCALE GENOMIC DNA]</scope>
    <source>
        <strain evidence="2 3">TWF696</strain>
    </source>
</reference>
<evidence type="ECO:0000256" key="1">
    <source>
        <dbReference type="SAM" id="MobiDB-lite"/>
    </source>
</evidence>
<feature type="region of interest" description="Disordered" evidence="1">
    <location>
        <begin position="25"/>
        <end position="97"/>
    </location>
</feature>
<protein>
    <submittedName>
        <fullName evidence="2">Uncharacterized protein</fullName>
    </submittedName>
</protein>
<feature type="region of interest" description="Disordered" evidence="1">
    <location>
        <begin position="153"/>
        <end position="178"/>
    </location>
</feature>
<gene>
    <name evidence="2" type="ORF">TWF696_002825</name>
</gene>
<dbReference type="AlphaFoldDB" id="A0AAV9U0L6"/>
<accession>A0AAV9U0L6</accession>
<name>A0AAV9U0L6_9PEZI</name>
<feature type="compositionally biased region" description="Low complexity" evidence="1">
    <location>
        <begin position="47"/>
        <end position="69"/>
    </location>
</feature>
<organism evidence="2 3">
    <name type="scientific">Orbilia brochopaga</name>
    <dbReference type="NCBI Taxonomy" id="3140254"/>
    <lineage>
        <taxon>Eukaryota</taxon>
        <taxon>Fungi</taxon>
        <taxon>Dikarya</taxon>
        <taxon>Ascomycota</taxon>
        <taxon>Pezizomycotina</taxon>
        <taxon>Orbiliomycetes</taxon>
        <taxon>Orbiliales</taxon>
        <taxon>Orbiliaceae</taxon>
        <taxon>Orbilia</taxon>
    </lineage>
</organism>
<proteinExistence type="predicted"/>
<evidence type="ECO:0000313" key="2">
    <source>
        <dbReference type="EMBL" id="KAK6332802.1"/>
    </source>
</evidence>
<feature type="compositionally biased region" description="Pro residues" evidence="1">
    <location>
        <begin position="79"/>
        <end position="92"/>
    </location>
</feature>
<dbReference type="Proteomes" id="UP001375240">
    <property type="component" value="Unassembled WGS sequence"/>
</dbReference>